<comment type="caution">
    <text evidence="11">The sequence shown here is derived from an EMBL/GenBank/DDBJ whole genome shotgun (WGS) entry which is preliminary data.</text>
</comment>
<feature type="signal peptide" evidence="9">
    <location>
        <begin position="1"/>
        <end position="21"/>
    </location>
</feature>
<keyword evidence="6 9" id="KW-0249">Electron transport</keyword>
<comment type="subcellular location">
    <subcellularLocation>
        <location evidence="1 9">Periplasm</location>
    </subcellularLocation>
</comment>
<proteinExistence type="predicted"/>
<evidence type="ECO:0000256" key="8">
    <source>
        <dbReference type="ARBA" id="ARBA00023157"/>
    </source>
</evidence>
<evidence type="ECO:0000256" key="1">
    <source>
        <dbReference type="ARBA" id="ARBA00004418"/>
    </source>
</evidence>
<sequence>MALGKTLACVALTLASSSAFAADCAVEITGNDQMQYNTKAISVPKECKQFTVTLSHAGKLPNNVMGHNWVLSKAEDMQGVVSDAMAAGAAKHYMKENDARVIAATRMLGGGEKDSVTLDTAKLAAGAKYKFYCTFPGHSAMMNGELTLAQ</sequence>
<dbReference type="RefSeq" id="WP_094826963.1">
    <property type="nucleotide sequence ID" value="NZ_NEVL01000003.1"/>
</dbReference>
<accession>A0A261SFJ1</accession>
<keyword evidence="3 9" id="KW-0479">Metal-binding</keyword>
<evidence type="ECO:0000256" key="4">
    <source>
        <dbReference type="ARBA" id="ARBA00022729"/>
    </source>
</evidence>
<dbReference type="InterPro" id="IPR014068">
    <property type="entry name" value="Azurin"/>
</dbReference>
<evidence type="ECO:0000256" key="3">
    <source>
        <dbReference type="ARBA" id="ARBA00022723"/>
    </source>
</evidence>
<protein>
    <recommendedName>
        <fullName evidence="9">Azurin</fullName>
    </recommendedName>
</protein>
<name>A0A261SFJ1_9BORD</name>
<dbReference type="InterPro" id="IPR008972">
    <property type="entry name" value="Cupredoxin"/>
</dbReference>
<dbReference type="GO" id="GO:0009055">
    <property type="term" value="F:electron transfer activity"/>
    <property type="evidence" value="ECO:0007669"/>
    <property type="project" value="InterPro"/>
</dbReference>
<dbReference type="PANTHER" id="PTHR38439:SF2">
    <property type="entry name" value="OUTER MEMBRANE PROTEIN H.8"/>
    <property type="match status" value="1"/>
</dbReference>
<dbReference type="EMBL" id="NEVL01000003">
    <property type="protein sequence ID" value="OZI36154.1"/>
    <property type="molecule type" value="Genomic_DNA"/>
</dbReference>
<evidence type="ECO:0000256" key="5">
    <source>
        <dbReference type="ARBA" id="ARBA00022764"/>
    </source>
</evidence>
<organism evidence="11 12">
    <name type="scientific">Bordetella genomosp. 1</name>
    <dbReference type="NCBI Taxonomy" id="1395607"/>
    <lineage>
        <taxon>Bacteria</taxon>
        <taxon>Pseudomonadati</taxon>
        <taxon>Pseudomonadota</taxon>
        <taxon>Betaproteobacteria</taxon>
        <taxon>Burkholderiales</taxon>
        <taxon>Alcaligenaceae</taxon>
        <taxon>Bordetella</taxon>
    </lineage>
</organism>
<dbReference type="GO" id="GO:0005507">
    <property type="term" value="F:copper ion binding"/>
    <property type="evidence" value="ECO:0007669"/>
    <property type="project" value="UniProtKB-UniRule"/>
</dbReference>
<dbReference type="FunFam" id="2.60.40.420:FF:000040">
    <property type="entry name" value="Azurin"/>
    <property type="match status" value="1"/>
</dbReference>
<keyword evidence="8" id="KW-1015">Disulfide bond</keyword>
<feature type="domain" description="Blue (type 1) copper" evidence="10">
    <location>
        <begin position="23"/>
        <end position="148"/>
    </location>
</feature>
<keyword evidence="7 9" id="KW-0186">Copper</keyword>
<dbReference type="AlphaFoldDB" id="A0A261SFJ1"/>
<evidence type="ECO:0000256" key="9">
    <source>
        <dbReference type="RuleBase" id="RU363017"/>
    </source>
</evidence>
<dbReference type="InterPro" id="IPR028871">
    <property type="entry name" value="BlueCu_1_BS"/>
</dbReference>
<dbReference type="PROSITE" id="PS00196">
    <property type="entry name" value="COPPER_BLUE"/>
    <property type="match status" value="1"/>
</dbReference>
<dbReference type="Gene3D" id="2.60.40.420">
    <property type="entry name" value="Cupredoxins - blue copper proteins"/>
    <property type="match status" value="1"/>
</dbReference>
<reference evidence="11 12" key="1">
    <citation type="submission" date="2017-05" db="EMBL/GenBank/DDBJ databases">
        <title>Complete and WGS of Bordetella genogroups.</title>
        <authorList>
            <person name="Spilker T."/>
            <person name="LiPuma J."/>
        </authorList>
    </citation>
    <scope>NUCLEOTIDE SEQUENCE [LARGE SCALE GENOMIC DNA]</scope>
    <source>
        <strain evidence="11 12">AU17610</strain>
    </source>
</reference>
<dbReference type="CDD" id="cd13922">
    <property type="entry name" value="Azurin"/>
    <property type="match status" value="1"/>
</dbReference>
<feature type="chain" id="PRO_5011824751" description="Azurin" evidence="9">
    <location>
        <begin position="22"/>
        <end position="150"/>
    </location>
</feature>
<dbReference type="Proteomes" id="UP000217005">
    <property type="component" value="Unassembled WGS sequence"/>
</dbReference>
<evidence type="ECO:0000259" key="10">
    <source>
        <dbReference type="Pfam" id="PF00127"/>
    </source>
</evidence>
<dbReference type="PANTHER" id="PTHR38439">
    <property type="entry name" value="AURACYANIN-B"/>
    <property type="match status" value="1"/>
</dbReference>
<dbReference type="OrthoDB" id="9814063at2"/>
<evidence type="ECO:0000313" key="12">
    <source>
        <dbReference type="Proteomes" id="UP000217005"/>
    </source>
</evidence>
<dbReference type="InterPro" id="IPR050845">
    <property type="entry name" value="Cu-binding_ET"/>
</dbReference>
<keyword evidence="2 9" id="KW-0813">Transport</keyword>
<dbReference type="SUPFAM" id="SSF49503">
    <property type="entry name" value="Cupredoxins"/>
    <property type="match status" value="1"/>
</dbReference>
<evidence type="ECO:0000313" key="11">
    <source>
        <dbReference type="EMBL" id="OZI36154.1"/>
    </source>
</evidence>
<evidence type="ECO:0000256" key="6">
    <source>
        <dbReference type="ARBA" id="ARBA00022982"/>
    </source>
</evidence>
<comment type="function">
    <text evidence="9">Transfers electrons from cytochrome c551 to cytochrome oxidase.</text>
</comment>
<dbReference type="GO" id="GO:0042597">
    <property type="term" value="C:periplasmic space"/>
    <property type="evidence" value="ECO:0007669"/>
    <property type="project" value="UniProtKB-SubCell"/>
</dbReference>
<dbReference type="Pfam" id="PF00127">
    <property type="entry name" value="Copper-bind"/>
    <property type="match status" value="1"/>
</dbReference>
<gene>
    <name evidence="11" type="primary">azu</name>
    <name evidence="11" type="ORF">CEG14_14085</name>
</gene>
<keyword evidence="5 9" id="KW-0574">Periplasm</keyword>
<dbReference type="NCBIfam" id="TIGR02695">
    <property type="entry name" value="azurin"/>
    <property type="match status" value="1"/>
</dbReference>
<evidence type="ECO:0000256" key="2">
    <source>
        <dbReference type="ARBA" id="ARBA00022448"/>
    </source>
</evidence>
<keyword evidence="4 9" id="KW-0732">Signal</keyword>
<evidence type="ECO:0000256" key="7">
    <source>
        <dbReference type="ARBA" id="ARBA00023008"/>
    </source>
</evidence>
<dbReference type="InterPro" id="IPR000923">
    <property type="entry name" value="BlueCu_1"/>
</dbReference>